<gene>
    <name evidence="1" type="ORF">PYX00_003874</name>
</gene>
<reference evidence="1" key="1">
    <citation type="journal article" date="2024" name="Gigascience">
        <title>Chromosome-level genome of the poultry shaft louse Menopon gallinae provides insight into the host-switching and adaptive evolution of parasitic lice.</title>
        <authorList>
            <person name="Xu Y."/>
            <person name="Ma L."/>
            <person name="Liu S."/>
            <person name="Liang Y."/>
            <person name="Liu Q."/>
            <person name="He Z."/>
            <person name="Tian L."/>
            <person name="Duan Y."/>
            <person name="Cai W."/>
            <person name="Li H."/>
            <person name="Song F."/>
        </authorList>
    </citation>
    <scope>NUCLEOTIDE SEQUENCE</scope>
    <source>
        <strain evidence="1">Cailab_2023a</strain>
    </source>
</reference>
<accession>A0AAW2I267</accession>
<organism evidence="1">
    <name type="scientific">Menopon gallinae</name>
    <name type="common">poultry shaft louse</name>
    <dbReference type="NCBI Taxonomy" id="328185"/>
    <lineage>
        <taxon>Eukaryota</taxon>
        <taxon>Metazoa</taxon>
        <taxon>Ecdysozoa</taxon>
        <taxon>Arthropoda</taxon>
        <taxon>Hexapoda</taxon>
        <taxon>Insecta</taxon>
        <taxon>Pterygota</taxon>
        <taxon>Neoptera</taxon>
        <taxon>Paraneoptera</taxon>
        <taxon>Psocodea</taxon>
        <taxon>Troctomorpha</taxon>
        <taxon>Phthiraptera</taxon>
        <taxon>Amblycera</taxon>
        <taxon>Menoponidae</taxon>
        <taxon>Menopon</taxon>
    </lineage>
</organism>
<name>A0AAW2I267_9NEOP</name>
<evidence type="ECO:0000313" key="1">
    <source>
        <dbReference type="EMBL" id="KAL0276269.1"/>
    </source>
</evidence>
<comment type="caution">
    <text evidence="1">The sequence shown here is derived from an EMBL/GenBank/DDBJ whole genome shotgun (WGS) entry which is preliminary data.</text>
</comment>
<proteinExistence type="predicted"/>
<dbReference type="AlphaFoldDB" id="A0AAW2I267"/>
<dbReference type="EMBL" id="JARGDH010000002">
    <property type="protein sequence ID" value="KAL0276269.1"/>
    <property type="molecule type" value="Genomic_DNA"/>
</dbReference>
<sequence length="286" mass="32887">MADASAKQEITVKRISAFKFEIEVSDGVSNTEETSVETSEVVSNSDKSCKMGVGSEGQNRISVIRRAPPAASYARGAQGRPRTPEEKMYICRKRVGEGGTAPPGAILIKDAILYRIIEILLWKLLGEENLSYWGYPTTPTYRLLWKIVYHFSCFQPGAVATLQQDHDCQGDINCFMDHVEHFLQLCAPTRELKEKFKWYSLSREEILKKIYCEDLLPFLRKSDLSNHANILNSHNDILRLQRWQDQGFTAISWNGHEHFSRLKSRFPWCPQCCKRLRKSVISYKFT</sequence>
<protein>
    <submittedName>
        <fullName evidence="1">Uncharacterized protein</fullName>
    </submittedName>
</protein>